<keyword evidence="2" id="KW-1185">Reference proteome</keyword>
<gene>
    <name evidence="1" type="ORF">K7G82_14160</name>
</gene>
<dbReference type="Proteomes" id="UP000706039">
    <property type="component" value="Unassembled WGS sequence"/>
</dbReference>
<sequence length="98" mass="10358">MRRPEPDRKITRHASFPHHSAASIGAAIVSGFLSGPGITIHTFAKASGIAAERWQALIEGEALVDQDMAAALGAITGLDPQLILEAQDDFIPAKPRSC</sequence>
<name>A0ABS7PR33_9SPHN</name>
<dbReference type="SUPFAM" id="SSF47413">
    <property type="entry name" value="lambda repressor-like DNA-binding domains"/>
    <property type="match status" value="1"/>
</dbReference>
<evidence type="ECO:0000313" key="1">
    <source>
        <dbReference type="EMBL" id="MBY8823444.1"/>
    </source>
</evidence>
<evidence type="ECO:0000313" key="2">
    <source>
        <dbReference type="Proteomes" id="UP000706039"/>
    </source>
</evidence>
<proteinExistence type="predicted"/>
<protein>
    <recommendedName>
        <fullName evidence="3">XRE family transcriptional regulator</fullName>
    </recommendedName>
</protein>
<dbReference type="InterPro" id="IPR010982">
    <property type="entry name" value="Lambda_DNA-bd_dom_sf"/>
</dbReference>
<dbReference type="Gene3D" id="1.10.260.40">
    <property type="entry name" value="lambda repressor-like DNA-binding domains"/>
    <property type="match status" value="1"/>
</dbReference>
<evidence type="ECO:0008006" key="3">
    <source>
        <dbReference type="Google" id="ProtNLM"/>
    </source>
</evidence>
<organism evidence="1 2">
    <name type="scientific">Sphingomonas colocasiae</name>
    <dbReference type="NCBI Taxonomy" id="1848973"/>
    <lineage>
        <taxon>Bacteria</taxon>
        <taxon>Pseudomonadati</taxon>
        <taxon>Pseudomonadota</taxon>
        <taxon>Alphaproteobacteria</taxon>
        <taxon>Sphingomonadales</taxon>
        <taxon>Sphingomonadaceae</taxon>
        <taxon>Sphingomonas</taxon>
    </lineage>
</organism>
<dbReference type="RefSeq" id="WP_222990551.1">
    <property type="nucleotide sequence ID" value="NZ_JAINVV010000006.1"/>
</dbReference>
<comment type="caution">
    <text evidence="1">The sequence shown here is derived from an EMBL/GenBank/DDBJ whole genome shotgun (WGS) entry which is preliminary data.</text>
</comment>
<dbReference type="EMBL" id="JAINVV010000006">
    <property type="protein sequence ID" value="MBY8823444.1"/>
    <property type="molecule type" value="Genomic_DNA"/>
</dbReference>
<reference evidence="1 2" key="1">
    <citation type="submission" date="2021-08" db="EMBL/GenBank/DDBJ databases">
        <authorList>
            <person name="Tuo L."/>
        </authorList>
    </citation>
    <scope>NUCLEOTIDE SEQUENCE [LARGE SCALE GENOMIC DNA]</scope>
    <source>
        <strain evidence="1 2">JCM 31229</strain>
    </source>
</reference>
<accession>A0ABS7PR33</accession>